<evidence type="ECO:0000313" key="15">
    <source>
        <dbReference type="EMBL" id="WAJ69904.1"/>
    </source>
</evidence>
<dbReference type="InterPro" id="IPR003018">
    <property type="entry name" value="GAF"/>
</dbReference>
<dbReference type="Pfam" id="PF00391">
    <property type="entry name" value="PEP-utilizers"/>
    <property type="match status" value="1"/>
</dbReference>
<name>A0ABY7ANI4_9ALTE</name>
<keyword evidence="16" id="KW-1185">Reference proteome</keyword>
<gene>
    <name evidence="15" type="primary">ptsP</name>
    <name evidence="15" type="ORF">OLW01_12240</name>
</gene>
<dbReference type="PANTHER" id="PTHR46244:SF1">
    <property type="entry name" value="PHOSPHOENOLPYRUVATE-DEPENDENT PHOSPHOTRANSFERASE SYSTEM"/>
    <property type="match status" value="1"/>
</dbReference>
<organism evidence="15 16">
    <name type="scientific">Catenovulum adriaticum</name>
    <dbReference type="NCBI Taxonomy" id="2984846"/>
    <lineage>
        <taxon>Bacteria</taxon>
        <taxon>Pseudomonadati</taxon>
        <taxon>Pseudomonadota</taxon>
        <taxon>Gammaproteobacteria</taxon>
        <taxon>Alteromonadales</taxon>
        <taxon>Alteromonadaceae</taxon>
        <taxon>Catenovulum</taxon>
    </lineage>
</organism>
<evidence type="ECO:0000256" key="5">
    <source>
        <dbReference type="ARBA" id="ARBA00012232"/>
    </source>
</evidence>
<evidence type="ECO:0000256" key="6">
    <source>
        <dbReference type="ARBA" id="ARBA00022448"/>
    </source>
</evidence>
<dbReference type="EMBL" id="CP109965">
    <property type="protein sequence ID" value="WAJ69904.1"/>
    <property type="molecule type" value="Genomic_DNA"/>
</dbReference>
<evidence type="ECO:0000256" key="11">
    <source>
        <dbReference type="ARBA" id="ARBA00022723"/>
    </source>
</evidence>
<feature type="domain" description="GAF" evidence="14">
    <location>
        <begin position="17"/>
        <end position="164"/>
    </location>
</feature>
<keyword evidence="8" id="KW-0762">Sugar transport</keyword>
<dbReference type="EC" id="2.7.3.9" evidence="5"/>
<proteinExistence type="inferred from homology"/>
<dbReference type="NCBIfam" id="TIGR01417">
    <property type="entry name" value="PTS_I_fam"/>
    <property type="match status" value="1"/>
</dbReference>
<dbReference type="NCBIfam" id="NF008283">
    <property type="entry name" value="PRK11061.1"/>
    <property type="match status" value="1"/>
</dbReference>
<dbReference type="Proteomes" id="UP001163726">
    <property type="component" value="Chromosome"/>
</dbReference>
<evidence type="ECO:0000256" key="3">
    <source>
        <dbReference type="ARBA" id="ARBA00004496"/>
    </source>
</evidence>
<dbReference type="InterPro" id="IPR029016">
    <property type="entry name" value="GAF-like_dom_sf"/>
</dbReference>
<dbReference type="PANTHER" id="PTHR46244">
    <property type="entry name" value="PHOSPHOENOLPYRUVATE-PROTEIN PHOSPHOTRANSFERASE"/>
    <property type="match status" value="1"/>
</dbReference>
<evidence type="ECO:0000256" key="1">
    <source>
        <dbReference type="ARBA" id="ARBA00000683"/>
    </source>
</evidence>
<dbReference type="SUPFAM" id="SSF55781">
    <property type="entry name" value="GAF domain-like"/>
    <property type="match status" value="1"/>
</dbReference>
<comment type="similarity">
    <text evidence="4">Belongs to the PEP-utilizing enzyme family.</text>
</comment>
<dbReference type="GO" id="GO:0008965">
    <property type="term" value="F:phosphoenolpyruvate-protein phosphotransferase activity"/>
    <property type="evidence" value="ECO:0007669"/>
    <property type="project" value="UniProtKB-EC"/>
</dbReference>
<dbReference type="Pfam" id="PF05524">
    <property type="entry name" value="PEP-utilisers_N"/>
    <property type="match status" value="1"/>
</dbReference>
<dbReference type="InterPro" id="IPR008279">
    <property type="entry name" value="PEP-util_enz_mobile_dom"/>
</dbReference>
<evidence type="ECO:0000256" key="12">
    <source>
        <dbReference type="ARBA" id="ARBA00022777"/>
    </source>
</evidence>
<evidence type="ECO:0000256" key="4">
    <source>
        <dbReference type="ARBA" id="ARBA00007837"/>
    </source>
</evidence>
<comment type="catalytic activity">
    <reaction evidence="1">
        <text>L-histidyl-[protein] + phosphoenolpyruvate = N(pros)-phospho-L-histidyl-[protein] + pyruvate</text>
        <dbReference type="Rhea" id="RHEA:23880"/>
        <dbReference type="Rhea" id="RHEA-COMP:9745"/>
        <dbReference type="Rhea" id="RHEA-COMP:9746"/>
        <dbReference type="ChEBI" id="CHEBI:15361"/>
        <dbReference type="ChEBI" id="CHEBI:29979"/>
        <dbReference type="ChEBI" id="CHEBI:58702"/>
        <dbReference type="ChEBI" id="CHEBI:64837"/>
        <dbReference type="EC" id="2.7.3.9"/>
    </reaction>
</comment>
<reference evidence="15" key="1">
    <citation type="submission" date="2022-10" db="EMBL/GenBank/DDBJ databases">
        <title>Catenovulum adriacola sp. nov. isolated in the Harbour of Susak.</title>
        <authorList>
            <person name="Schoch T."/>
            <person name="Reich S.J."/>
            <person name="Stoeferle S."/>
            <person name="Flaiz M."/>
            <person name="Kazda M."/>
            <person name="Riedel C.U."/>
            <person name="Duerre P."/>
        </authorList>
    </citation>
    <scope>NUCLEOTIDE SEQUENCE</scope>
    <source>
        <strain evidence="15">TS8</strain>
    </source>
</reference>
<dbReference type="InterPro" id="IPR040442">
    <property type="entry name" value="Pyrv_kinase-like_dom_sf"/>
</dbReference>
<evidence type="ECO:0000313" key="16">
    <source>
        <dbReference type="Proteomes" id="UP001163726"/>
    </source>
</evidence>
<dbReference type="InterPro" id="IPR000121">
    <property type="entry name" value="PEP_util_C"/>
</dbReference>
<dbReference type="SUPFAM" id="SSF52009">
    <property type="entry name" value="Phosphohistidine domain"/>
    <property type="match status" value="1"/>
</dbReference>
<dbReference type="PROSITE" id="PS00742">
    <property type="entry name" value="PEP_ENZYMES_2"/>
    <property type="match status" value="1"/>
</dbReference>
<evidence type="ECO:0000256" key="10">
    <source>
        <dbReference type="ARBA" id="ARBA00022683"/>
    </source>
</evidence>
<dbReference type="InterPro" id="IPR023151">
    <property type="entry name" value="PEP_util_CS"/>
</dbReference>
<dbReference type="PRINTS" id="PR01736">
    <property type="entry name" value="PHPHTRNFRASE"/>
</dbReference>
<dbReference type="InterPro" id="IPR015813">
    <property type="entry name" value="Pyrv/PenolPyrv_kinase-like_dom"/>
</dbReference>
<dbReference type="SUPFAM" id="SSF47831">
    <property type="entry name" value="Enzyme I of the PEP:sugar phosphotransferase system HPr-binding (sub)domain"/>
    <property type="match status" value="1"/>
</dbReference>
<keyword evidence="12" id="KW-0418">Kinase</keyword>
<dbReference type="InterPro" id="IPR008731">
    <property type="entry name" value="PTS_EIN"/>
</dbReference>
<protein>
    <recommendedName>
        <fullName evidence="5">phosphoenolpyruvate--protein phosphotransferase</fullName>
        <ecNumber evidence="5">2.7.3.9</ecNumber>
    </recommendedName>
</protein>
<keyword evidence="11" id="KW-0479">Metal-binding</keyword>
<dbReference type="Gene3D" id="3.30.450.40">
    <property type="match status" value="1"/>
</dbReference>
<dbReference type="SUPFAM" id="SSF51621">
    <property type="entry name" value="Phosphoenolpyruvate/pyruvate domain"/>
    <property type="match status" value="1"/>
</dbReference>
<evidence type="ECO:0000256" key="2">
    <source>
        <dbReference type="ARBA" id="ARBA00001946"/>
    </source>
</evidence>
<dbReference type="InterPro" id="IPR050499">
    <property type="entry name" value="PEP-utilizing_PTS_enzyme"/>
</dbReference>
<evidence type="ECO:0000256" key="8">
    <source>
        <dbReference type="ARBA" id="ARBA00022597"/>
    </source>
</evidence>
<dbReference type="InterPro" id="IPR036637">
    <property type="entry name" value="Phosphohistidine_dom_sf"/>
</dbReference>
<evidence type="ECO:0000259" key="14">
    <source>
        <dbReference type="SMART" id="SM00065"/>
    </source>
</evidence>
<keyword evidence="10" id="KW-0598">Phosphotransferase system</keyword>
<dbReference type="RefSeq" id="WP_268074198.1">
    <property type="nucleotide sequence ID" value="NZ_CP109965.1"/>
</dbReference>
<accession>A0ABY7ANI4</accession>
<sequence length="756" mass="83608">MLTILKRIVDEVNRQPVLEKALAKVAQMVKESMQTECCSIYLSDDENRHHLLMASDGLALNAIGSVAIRFDEGLVGLVGEKEEPVNIANARSHPRFLVTPQVHEDAYNAFLGAPIIHQRKVLGVISVQQFKAGLFDESEVAFLVTLAAQLGAAIAQAEAREAIDRAENPALKTRSKSLKGVGGANGVAIGSAFIIQPQVSFTSIVPKRTHNIAREIIRFKQAVKKTQQELKVLSGKMTQILPSDTSAIFDVYHHMLNDDSLGEKVQEQIHSGWNAATALKIVIESICSEFEQMEDSYIRERVTDIRDIGQRVLGNIVAKELARRALPDELILVAEEVTASMLAELPREKLVGICSIKGSNNSHAAILARALGIPAVMGVEELPLNNLDGRKTIIDGYSGHVFFNPDAVVTREYRSLQVQEQALDSMVQTIASEDACTADGVPLSLSINTGLAADFEVVRGIKADGIGLYRTEIPFMVRSCFPSEQEQFLLYERALDAYPNKPISMRTLDVGGDKPLPYFPITEDNPFLGWRGIRMTLDHPEILLVQVRAMLRANIGRGNLQILLPMITSVAEVEESLRLIEQAHYELCEEMEMQIERPKIGVMLEVPATIYQIGLLSKMVDFFSVGSNDLTQYLLAVDRNNPRVANLYDYYHPGVLEALHYIIHRCHKHSIPVSICGEMAGEPIGLLLLLAMGYRHFSMNAQNLLKAKWILKHLSITQAESLLAQISDMSSPQQVRNSAIKMLDELGLSGFIRAGK</sequence>
<dbReference type="Pfam" id="PF01590">
    <property type="entry name" value="GAF"/>
    <property type="match status" value="1"/>
</dbReference>
<evidence type="ECO:0000256" key="13">
    <source>
        <dbReference type="ARBA" id="ARBA00022842"/>
    </source>
</evidence>
<comment type="subcellular location">
    <subcellularLocation>
        <location evidence="3">Cytoplasm</location>
    </subcellularLocation>
</comment>
<keyword evidence="6" id="KW-0813">Transport</keyword>
<evidence type="ECO:0000256" key="7">
    <source>
        <dbReference type="ARBA" id="ARBA00022490"/>
    </source>
</evidence>
<evidence type="ECO:0000256" key="9">
    <source>
        <dbReference type="ARBA" id="ARBA00022679"/>
    </source>
</evidence>
<dbReference type="InterPro" id="IPR006318">
    <property type="entry name" value="PTS_EI-like"/>
</dbReference>
<keyword evidence="9 15" id="KW-0808">Transferase</keyword>
<keyword evidence="7" id="KW-0963">Cytoplasm</keyword>
<dbReference type="SMART" id="SM00065">
    <property type="entry name" value="GAF"/>
    <property type="match status" value="1"/>
</dbReference>
<dbReference type="Gene3D" id="3.50.30.10">
    <property type="entry name" value="Phosphohistidine domain"/>
    <property type="match status" value="1"/>
</dbReference>
<keyword evidence="13" id="KW-0460">Magnesium</keyword>
<comment type="cofactor">
    <cofactor evidence="2">
        <name>Mg(2+)</name>
        <dbReference type="ChEBI" id="CHEBI:18420"/>
    </cofactor>
</comment>
<dbReference type="Gene3D" id="1.10.274.10">
    <property type="entry name" value="PtsI, HPr-binding domain"/>
    <property type="match status" value="1"/>
</dbReference>
<dbReference type="Pfam" id="PF02896">
    <property type="entry name" value="PEP-utilizers_C"/>
    <property type="match status" value="1"/>
</dbReference>
<dbReference type="Gene3D" id="3.20.20.60">
    <property type="entry name" value="Phosphoenolpyruvate-binding domains"/>
    <property type="match status" value="1"/>
</dbReference>
<dbReference type="InterPro" id="IPR036618">
    <property type="entry name" value="PtsI_HPr-bd_sf"/>
</dbReference>